<comment type="caution">
    <text evidence="8">The sequence shown here is derived from an EMBL/GenBank/DDBJ whole genome shotgun (WGS) entry which is preliminary data.</text>
</comment>
<keyword evidence="3" id="KW-0677">Repeat</keyword>
<accession>A0A834MMD1</accession>
<dbReference type="Pfam" id="PF07657">
    <property type="entry name" value="MNNL"/>
    <property type="match status" value="1"/>
</dbReference>
<keyword evidence="6" id="KW-0732">Signal</keyword>
<dbReference type="GO" id="GO:0007219">
    <property type="term" value="P:Notch signaling pathway"/>
    <property type="evidence" value="ECO:0007669"/>
    <property type="project" value="InterPro"/>
</dbReference>
<keyword evidence="9" id="KW-1185">Reference proteome</keyword>
<feature type="chain" id="PRO_5033033151" description="Notch ligand N-terminal domain-containing protein" evidence="6">
    <location>
        <begin position="36"/>
        <end position="179"/>
    </location>
</feature>
<keyword evidence="4" id="KW-1133">Transmembrane helix</keyword>
<reference evidence="8" key="1">
    <citation type="submission" date="2020-08" db="EMBL/GenBank/DDBJ databases">
        <title>Genome sequencing and assembly of the red palm weevil Rhynchophorus ferrugineus.</title>
        <authorList>
            <person name="Dias G.B."/>
            <person name="Bergman C.M."/>
            <person name="Manee M."/>
        </authorList>
    </citation>
    <scope>NUCLEOTIDE SEQUENCE</scope>
    <source>
        <strain evidence="8">AA-2017</strain>
        <tissue evidence="8">Whole larva</tissue>
    </source>
</reference>
<evidence type="ECO:0000313" key="9">
    <source>
        <dbReference type="Proteomes" id="UP000625711"/>
    </source>
</evidence>
<organism evidence="8 9">
    <name type="scientific">Rhynchophorus ferrugineus</name>
    <name type="common">Red palm weevil</name>
    <name type="synonym">Curculio ferrugineus</name>
    <dbReference type="NCBI Taxonomy" id="354439"/>
    <lineage>
        <taxon>Eukaryota</taxon>
        <taxon>Metazoa</taxon>
        <taxon>Ecdysozoa</taxon>
        <taxon>Arthropoda</taxon>
        <taxon>Hexapoda</taxon>
        <taxon>Insecta</taxon>
        <taxon>Pterygota</taxon>
        <taxon>Neoptera</taxon>
        <taxon>Endopterygota</taxon>
        <taxon>Coleoptera</taxon>
        <taxon>Polyphaga</taxon>
        <taxon>Cucujiformia</taxon>
        <taxon>Curculionidae</taxon>
        <taxon>Dryophthorinae</taxon>
        <taxon>Rhynchophorus</taxon>
    </lineage>
</organism>
<dbReference type="Gene3D" id="2.60.40.3510">
    <property type="match status" value="1"/>
</dbReference>
<dbReference type="EMBL" id="JAACXV010000085">
    <property type="protein sequence ID" value="KAF7283934.1"/>
    <property type="molecule type" value="Genomic_DNA"/>
</dbReference>
<feature type="signal peptide" evidence="6">
    <location>
        <begin position="1"/>
        <end position="35"/>
    </location>
</feature>
<evidence type="ECO:0000256" key="5">
    <source>
        <dbReference type="SAM" id="MobiDB-lite"/>
    </source>
</evidence>
<name>A0A834MMD1_RHYFE</name>
<feature type="domain" description="Notch ligand N-terminal" evidence="7">
    <location>
        <begin position="36"/>
        <end position="131"/>
    </location>
</feature>
<keyword evidence="1" id="KW-0245">EGF-like domain</keyword>
<sequence>MMCSVVWRLLCRSMTHGYFMLQFFLLLTLLQCTHGSGIFELQVLEMANPRSELSTGQCCGGGQRSLVSNRCSTPCQTFFRLCLKEYQSNVTSTGSCSFGNASSQVLGRDTFTLADPDRGKLVLPFTFRWTTQEPINNSETSDSGTLGTTRGESTTDSSPVDVSQLDFDKATHQMTISTR</sequence>
<evidence type="ECO:0000256" key="4">
    <source>
        <dbReference type="ARBA" id="ARBA00022989"/>
    </source>
</evidence>
<dbReference type="GO" id="GO:0016020">
    <property type="term" value="C:membrane"/>
    <property type="evidence" value="ECO:0007669"/>
    <property type="project" value="UniProtKB-SubCell"/>
</dbReference>
<protein>
    <recommendedName>
        <fullName evidence="7">Notch ligand N-terminal domain-containing protein</fullName>
    </recommendedName>
</protein>
<evidence type="ECO:0000256" key="1">
    <source>
        <dbReference type="ARBA" id="ARBA00022536"/>
    </source>
</evidence>
<gene>
    <name evidence="8" type="ORF">GWI33_022761</name>
</gene>
<dbReference type="AlphaFoldDB" id="A0A834MMD1"/>
<keyword evidence="2" id="KW-0812">Transmembrane</keyword>
<evidence type="ECO:0000313" key="8">
    <source>
        <dbReference type="EMBL" id="KAF7283934.1"/>
    </source>
</evidence>
<keyword evidence="4" id="KW-0472">Membrane</keyword>
<dbReference type="OrthoDB" id="283575at2759"/>
<evidence type="ECO:0000259" key="7">
    <source>
        <dbReference type="Pfam" id="PF07657"/>
    </source>
</evidence>
<evidence type="ECO:0000256" key="6">
    <source>
        <dbReference type="SAM" id="SignalP"/>
    </source>
</evidence>
<evidence type="ECO:0000256" key="2">
    <source>
        <dbReference type="ARBA" id="ARBA00022692"/>
    </source>
</evidence>
<feature type="region of interest" description="Disordered" evidence="5">
    <location>
        <begin position="133"/>
        <end position="164"/>
    </location>
</feature>
<dbReference type="Proteomes" id="UP000625711">
    <property type="component" value="Unassembled WGS sequence"/>
</dbReference>
<proteinExistence type="predicted"/>
<feature type="compositionally biased region" description="Polar residues" evidence="5">
    <location>
        <begin position="133"/>
        <end position="161"/>
    </location>
</feature>
<dbReference type="InterPro" id="IPR011651">
    <property type="entry name" value="Notch_ligand_N"/>
</dbReference>
<evidence type="ECO:0000256" key="3">
    <source>
        <dbReference type="ARBA" id="ARBA00022737"/>
    </source>
</evidence>